<dbReference type="Pfam" id="PF13429">
    <property type="entry name" value="TPR_15"/>
    <property type="match status" value="1"/>
</dbReference>
<evidence type="ECO:0000313" key="1">
    <source>
        <dbReference type="EMBL" id="SVA02361.1"/>
    </source>
</evidence>
<reference evidence="1" key="1">
    <citation type="submission" date="2018-05" db="EMBL/GenBank/DDBJ databases">
        <authorList>
            <person name="Lanie J.A."/>
            <person name="Ng W.-L."/>
            <person name="Kazmierczak K.M."/>
            <person name="Andrzejewski T.M."/>
            <person name="Davidsen T.M."/>
            <person name="Wayne K.J."/>
            <person name="Tettelin H."/>
            <person name="Glass J.I."/>
            <person name="Rusch D."/>
            <person name="Podicherti R."/>
            <person name="Tsui H.-C.T."/>
            <person name="Winkler M.E."/>
        </authorList>
    </citation>
    <scope>NUCLEOTIDE SEQUENCE</scope>
</reference>
<name>A0A381SGD0_9ZZZZ</name>
<dbReference type="Pfam" id="PF13432">
    <property type="entry name" value="TPR_16"/>
    <property type="match status" value="2"/>
</dbReference>
<gene>
    <name evidence="1" type="ORF">METZ01_LOCUS55215</name>
</gene>
<proteinExistence type="predicted"/>
<dbReference type="PANTHER" id="PTHR12558">
    <property type="entry name" value="CELL DIVISION CYCLE 16,23,27"/>
    <property type="match status" value="1"/>
</dbReference>
<sequence>MAGTILIANDKSPDQKELAIHHFMQGEFLLNQGNYALAVLEFQDALDIDPNASTIHISIADAYRRLGRSKHAEDHLRISIDLDPEELSSREMLGHLYLINRRYDDAEKEFLVLSELDISNDNYITVLGDLAKLQERWNLSADYYLKAYKINPQNFKALENALQVCLGAELFEKAESTCLSLAMIDRNNVSYWNTYKQITAYNKNYEKTLSAILEIERIQGLSSKLLMEKSAIKQEQNNNEEATKYLLKAYDIDDTNIEVIQRLVSIYLENENFSDAEFYNEILLKEFSDDPSGFINASIISLNNSSPQKAIDYLKPNIEKFDDNYSAHYLLGTSYYQIDDLVNSENHFIKALSIFPGSRNSKHTLAMIYDQNGSWVKSDSLYLELITTDTTDAQAYNNFSYSLVERNDNLELALEMSIIANRVHPKSAPYLDTLGWIYYKLEQYEKALEYVQESYSLDNTNPVILEHLADILKATDQISKANLIYMQAIDIGGDSLSIQQKINIE</sequence>
<dbReference type="InterPro" id="IPR011990">
    <property type="entry name" value="TPR-like_helical_dom_sf"/>
</dbReference>
<accession>A0A381SGD0</accession>
<dbReference type="SMART" id="SM00028">
    <property type="entry name" value="TPR"/>
    <property type="match status" value="6"/>
</dbReference>
<dbReference type="PANTHER" id="PTHR12558:SF13">
    <property type="entry name" value="CELL DIVISION CYCLE PROTEIN 27 HOMOLOG"/>
    <property type="match status" value="1"/>
</dbReference>
<dbReference type="PROSITE" id="PS50005">
    <property type="entry name" value="TPR"/>
    <property type="match status" value="4"/>
</dbReference>
<dbReference type="AlphaFoldDB" id="A0A381SGD0"/>
<dbReference type="InterPro" id="IPR019734">
    <property type="entry name" value="TPR_rpt"/>
</dbReference>
<dbReference type="EMBL" id="UINC01002997">
    <property type="protein sequence ID" value="SVA02361.1"/>
    <property type="molecule type" value="Genomic_DNA"/>
</dbReference>
<organism evidence="1">
    <name type="scientific">marine metagenome</name>
    <dbReference type="NCBI Taxonomy" id="408172"/>
    <lineage>
        <taxon>unclassified sequences</taxon>
        <taxon>metagenomes</taxon>
        <taxon>ecological metagenomes</taxon>
    </lineage>
</organism>
<dbReference type="SUPFAM" id="SSF48452">
    <property type="entry name" value="TPR-like"/>
    <property type="match status" value="2"/>
</dbReference>
<protein>
    <submittedName>
        <fullName evidence="1">Uncharacterized protein</fullName>
    </submittedName>
</protein>
<dbReference type="Gene3D" id="1.25.40.10">
    <property type="entry name" value="Tetratricopeptide repeat domain"/>
    <property type="match status" value="3"/>
</dbReference>